<dbReference type="AlphaFoldDB" id="A0AA35RWE0"/>
<organism evidence="1 2">
    <name type="scientific">Geodia barretti</name>
    <name type="common">Barrett's horny sponge</name>
    <dbReference type="NCBI Taxonomy" id="519541"/>
    <lineage>
        <taxon>Eukaryota</taxon>
        <taxon>Metazoa</taxon>
        <taxon>Porifera</taxon>
        <taxon>Demospongiae</taxon>
        <taxon>Heteroscleromorpha</taxon>
        <taxon>Tetractinellida</taxon>
        <taxon>Astrophorina</taxon>
        <taxon>Geodiidae</taxon>
        <taxon>Geodia</taxon>
    </lineage>
</organism>
<dbReference type="PANTHER" id="PTHR10151:SF120">
    <property type="entry name" value="BIS(5'-ADENOSYL)-TRIPHOSPHATASE"/>
    <property type="match status" value="1"/>
</dbReference>
<evidence type="ECO:0000313" key="1">
    <source>
        <dbReference type="EMBL" id="CAI8019010.1"/>
    </source>
</evidence>
<proteinExistence type="predicted"/>
<dbReference type="Pfam" id="PF01663">
    <property type="entry name" value="Phosphodiest"/>
    <property type="match status" value="1"/>
</dbReference>
<comment type="caution">
    <text evidence="1">The sequence shown here is derived from an EMBL/GenBank/DDBJ whole genome shotgun (WGS) entry which is preliminary data.</text>
</comment>
<sequence length="460" mass="48878">MPNLSRLAAEGVTCSNHHAVFPTVTRANVASIVTGHHPGAHGLTANTLVIPEFDPHRAIGALEPVLTEVATRTAVLLKPTLGDILHQHGREFIAVGAGTTGNAYLQNPNAETGGGATVHPDFTLPRHLHQEITERFGPWPDRRGPAAPKMARIVDILTEYVLNDRQPAASVLWFSEPDSSQHAHGVGSAEAVSAIHEADRQFGRLLDWLDRTGRTADTNVIVASDHGYSTISEVIDVDSALQDAGFPPADQRGGVAFAPNGGSALFYATSDIPDTSARLAEWLMTQRWCGPLLASEAAGVIPGTLPSHLIGLEGPRAPSIAMSFHWDSTANSAGFAGRAYSTSLAPGQGQHGSMSPHENRNVFFASGPAFRRSTNIDSPTGNVDIAPTVLHLLGLPEDPAMHGRILFETLLTGPDNVEWVTETHWAERDIAAGRYSQSVTLSRAGTTVYVDQGSGGLLFS</sequence>
<dbReference type="InterPro" id="IPR017850">
    <property type="entry name" value="Alkaline_phosphatase_core_sf"/>
</dbReference>
<dbReference type="PANTHER" id="PTHR10151">
    <property type="entry name" value="ECTONUCLEOTIDE PYROPHOSPHATASE/PHOSPHODIESTERASE"/>
    <property type="match status" value="1"/>
</dbReference>
<reference evidence="1" key="1">
    <citation type="submission" date="2023-03" db="EMBL/GenBank/DDBJ databases">
        <authorList>
            <person name="Steffen K."/>
            <person name="Cardenas P."/>
        </authorList>
    </citation>
    <scope>NUCLEOTIDE SEQUENCE</scope>
</reference>
<dbReference type="SUPFAM" id="SSF53649">
    <property type="entry name" value="Alkaline phosphatase-like"/>
    <property type="match status" value="1"/>
</dbReference>
<keyword evidence="2" id="KW-1185">Reference proteome</keyword>
<dbReference type="GO" id="GO:0016787">
    <property type="term" value="F:hydrolase activity"/>
    <property type="evidence" value="ECO:0007669"/>
    <property type="project" value="UniProtKB-ARBA"/>
</dbReference>
<dbReference type="Proteomes" id="UP001174909">
    <property type="component" value="Unassembled WGS sequence"/>
</dbReference>
<protein>
    <submittedName>
        <fullName evidence="1">Ectonucleotide pyrophosphatase/phosphodiesterase family member 1</fullName>
    </submittedName>
</protein>
<dbReference type="EMBL" id="CASHTH010001721">
    <property type="protein sequence ID" value="CAI8019010.1"/>
    <property type="molecule type" value="Genomic_DNA"/>
</dbReference>
<dbReference type="InterPro" id="IPR002591">
    <property type="entry name" value="Phosphodiest/P_Trfase"/>
</dbReference>
<evidence type="ECO:0000313" key="2">
    <source>
        <dbReference type="Proteomes" id="UP001174909"/>
    </source>
</evidence>
<accession>A0AA35RWE0</accession>
<dbReference type="Gene3D" id="3.40.720.10">
    <property type="entry name" value="Alkaline Phosphatase, subunit A"/>
    <property type="match status" value="2"/>
</dbReference>
<name>A0AA35RWE0_GEOBA</name>
<gene>
    <name evidence="1" type="ORF">GBAR_LOCUS11468</name>
</gene>